<dbReference type="RefSeq" id="WP_264144439.1">
    <property type="nucleotide sequence ID" value="NZ_JAOYEY010000050.1"/>
</dbReference>
<reference evidence="6 7" key="1">
    <citation type="submission" date="2022-10" db="EMBL/GenBank/DDBJ databases">
        <title>Draft genome assembly of moderately radiation resistant bacterium Metabacillus halosaccharovorans.</title>
        <authorList>
            <person name="Pal S."/>
            <person name="Gopinathan A."/>
        </authorList>
    </citation>
    <scope>NUCLEOTIDE SEQUENCE [LARGE SCALE GENOMIC DNA]</scope>
    <source>
        <strain evidence="6 7">VITHBRA001</strain>
    </source>
</reference>
<evidence type="ECO:0000259" key="5">
    <source>
        <dbReference type="PROSITE" id="PS51332"/>
    </source>
</evidence>
<accession>A0ABT3DMM9</accession>
<dbReference type="InterPro" id="IPR000551">
    <property type="entry name" value="MerR-type_HTH_dom"/>
</dbReference>
<dbReference type="Pfam" id="PF02310">
    <property type="entry name" value="B12-binding"/>
    <property type="match status" value="1"/>
</dbReference>
<evidence type="ECO:0000256" key="1">
    <source>
        <dbReference type="ARBA" id="ARBA00023015"/>
    </source>
</evidence>
<keyword evidence="7" id="KW-1185">Reference proteome</keyword>
<comment type="caution">
    <text evidence="6">The sequence shown here is derived from an EMBL/GenBank/DDBJ whole genome shotgun (WGS) entry which is preliminary data.</text>
</comment>
<keyword evidence="2" id="KW-0238">DNA-binding</keyword>
<dbReference type="Proteomes" id="UP001526147">
    <property type="component" value="Unassembled WGS sequence"/>
</dbReference>
<dbReference type="InterPro" id="IPR036594">
    <property type="entry name" value="Meth_synthase_dom"/>
</dbReference>
<name>A0ABT3DMM9_9BACI</name>
<dbReference type="Pfam" id="PF02607">
    <property type="entry name" value="B12-binding_2"/>
    <property type="match status" value="1"/>
</dbReference>
<feature type="domain" description="HTH merR-type" evidence="4">
    <location>
        <begin position="7"/>
        <end position="76"/>
    </location>
</feature>
<dbReference type="InterPro" id="IPR003759">
    <property type="entry name" value="Cbl-bd_cap"/>
</dbReference>
<dbReference type="InterPro" id="IPR036724">
    <property type="entry name" value="Cobalamin-bd_sf"/>
</dbReference>
<dbReference type="PROSITE" id="PS50937">
    <property type="entry name" value="HTH_MERR_2"/>
    <property type="match status" value="1"/>
</dbReference>
<dbReference type="PANTHER" id="PTHR30204:SF67">
    <property type="entry name" value="HTH-TYPE TRANSCRIPTIONAL REGULATOR MLRA-RELATED"/>
    <property type="match status" value="1"/>
</dbReference>
<dbReference type="EMBL" id="JAOYEY010000050">
    <property type="protein sequence ID" value="MCV9888318.1"/>
    <property type="molecule type" value="Genomic_DNA"/>
</dbReference>
<gene>
    <name evidence="6" type="ORF">OIH86_21950</name>
</gene>
<dbReference type="PANTHER" id="PTHR30204">
    <property type="entry name" value="REDOX-CYCLING DRUG-SENSING TRANSCRIPTIONAL ACTIVATOR SOXR"/>
    <property type="match status" value="1"/>
</dbReference>
<evidence type="ECO:0000313" key="7">
    <source>
        <dbReference type="Proteomes" id="UP001526147"/>
    </source>
</evidence>
<dbReference type="InterPro" id="IPR009061">
    <property type="entry name" value="DNA-bd_dom_put_sf"/>
</dbReference>
<keyword evidence="3" id="KW-0804">Transcription</keyword>
<dbReference type="InterPro" id="IPR047057">
    <property type="entry name" value="MerR_fam"/>
</dbReference>
<dbReference type="PROSITE" id="PS51332">
    <property type="entry name" value="B12_BINDING"/>
    <property type="match status" value="1"/>
</dbReference>
<evidence type="ECO:0000256" key="3">
    <source>
        <dbReference type="ARBA" id="ARBA00023163"/>
    </source>
</evidence>
<dbReference type="SUPFAM" id="SSF46955">
    <property type="entry name" value="Putative DNA-binding domain"/>
    <property type="match status" value="1"/>
</dbReference>
<keyword evidence="1" id="KW-0805">Transcription regulation</keyword>
<dbReference type="Gene3D" id="1.10.1660.10">
    <property type="match status" value="1"/>
</dbReference>
<dbReference type="SMART" id="SM00422">
    <property type="entry name" value="HTH_MERR"/>
    <property type="match status" value="1"/>
</dbReference>
<feature type="domain" description="B12-binding" evidence="5">
    <location>
        <begin position="182"/>
        <end position="314"/>
    </location>
</feature>
<dbReference type="CDD" id="cd01104">
    <property type="entry name" value="HTH_MlrA-CarA"/>
    <property type="match status" value="1"/>
</dbReference>
<proteinExistence type="predicted"/>
<sequence length="322" mass="36630">MSNHEGKYNIKAVSKMLGIQAGTLRAWERRYNMIAPVRNESGHRLYTDEHIKILKWLISKVNNGFSISQAVNLLETNQVLLDDNVGIVDGEEPIDRSLNLMDELLQALLQFDENKAHDLLNEAFSLYSVEKVVIDILGTLLVKIGDKWETGKITSAHEHFASSFLRSRIGMILHTLPIAGFLPKVIAVCGPDESHELGLLIFTLFLRRKGFEVIYLGGSIAEGDIDIVLKEVKPDFLFLSCTLVKNVKKTLDLIDHLSEEFHQLKIGIGGKAFSKVTAPILEPYIRYLVGDDKPQWERWLKERLEINDKEKTHRHLHGQKNF</sequence>
<dbReference type="Pfam" id="PF13411">
    <property type="entry name" value="MerR_1"/>
    <property type="match status" value="1"/>
</dbReference>
<evidence type="ECO:0000313" key="6">
    <source>
        <dbReference type="EMBL" id="MCV9888318.1"/>
    </source>
</evidence>
<evidence type="ECO:0000259" key="4">
    <source>
        <dbReference type="PROSITE" id="PS50937"/>
    </source>
</evidence>
<dbReference type="Gene3D" id="1.10.1240.10">
    <property type="entry name" value="Methionine synthase domain"/>
    <property type="match status" value="1"/>
</dbReference>
<organism evidence="6 7">
    <name type="scientific">Metabacillus halosaccharovorans</name>
    <dbReference type="NCBI Taxonomy" id="930124"/>
    <lineage>
        <taxon>Bacteria</taxon>
        <taxon>Bacillati</taxon>
        <taxon>Bacillota</taxon>
        <taxon>Bacilli</taxon>
        <taxon>Bacillales</taxon>
        <taxon>Bacillaceae</taxon>
        <taxon>Metabacillus</taxon>
    </lineage>
</organism>
<protein>
    <submittedName>
        <fullName evidence="6">MerR family transcriptional regulator</fullName>
    </submittedName>
</protein>
<dbReference type="InterPro" id="IPR006158">
    <property type="entry name" value="Cobalamin-bd"/>
</dbReference>
<dbReference type="SUPFAM" id="SSF52242">
    <property type="entry name" value="Cobalamin (vitamin B12)-binding domain"/>
    <property type="match status" value="1"/>
</dbReference>
<dbReference type="Gene3D" id="3.40.50.280">
    <property type="entry name" value="Cobalamin-binding domain"/>
    <property type="match status" value="1"/>
</dbReference>
<evidence type="ECO:0000256" key="2">
    <source>
        <dbReference type="ARBA" id="ARBA00023125"/>
    </source>
</evidence>